<feature type="compositionally biased region" description="Low complexity" evidence="1">
    <location>
        <begin position="277"/>
        <end position="293"/>
    </location>
</feature>
<dbReference type="Proteomes" id="UP001140217">
    <property type="component" value="Unassembled WGS sequence"/>
</dbReference>
<feature type="region of interest" description="Disordered" evidence="1">
    <location>
        <begin position="270"/>
        <end position="326"/>
    </location>
</feature>
<feature type="compositionally biased region" description="Basic and acidic residues" evidence="1">
    <location>
        <begin position="141"/>
        <end position="151"/>
    </location>
</feature>
<dbReference type="OrthoDB" id="5582505at2759"/>
<organism evidence="2 3">
    <name type="scientific">Coemansia javaensis</name>
    <dbReference type="NCBI Taxonomy" id="2761396"/>
    <lineage>
        <taxon>Eukaryota</taxon>
        <taxon>Fungi</taxon>
        <taxon>Fungi incertae sedis</taxon>
        <taxon>Zoopagomycota</taxon>
        <taxon>Kickxellomycotina</taxon>
        <taxon>Kickxellomycetes</taxon>
        <taxon>Kickxellales</taxon>
        <taxon>Kickxellaceae</taxon>
        <taxon>Coemansia</taxon>
    </lineage>
</organism>
<dbReference type="AlphaFoldDB" id="A0A9W8H2V7"/>
<evidence type="ECO:0000313" key="3">
    <source>
        <dbReference type="Proteomes" id="UP001140217"/>
    </source>
</evidence>
<comment type="caution">
    <text evidence="2">The sequence shown here is derived from an EMBL/GenBank/DDBJ whole genome shotgun (WGS) entry which is preliminary data.</text>
</comment>
<keyword evidence="3" id="KW-1185">Reference proteome</keyword>
<proteinExistence type="predicted"/>
<gene>
    <name evidence="2" type="ORF">H4R18_005540</name>
</gene>
<feature type="compositionally biased region" description="Pro residues" evidence="1">
    <location>
        <begin position="161"/>
        <end position="180"/>
    </location>
</feature>
<sequence>MAHGAVGAGDLERIVIVAGPRRALPGRCERLRVDTGSAYRPVVESRDGAERMYTRHGLALFEVLGAADAGGGRAAAAEDGPAAAVVQRRRARRGREPAAAEAGLEDVSDAHYQKLHRKPEYVEKRVRNREIELYQYARWQEGQRRASERSHQPAADDGAAEPPPLPLPPLPPPLPPPPPQQQRARKRARQSVDTRLGLMSLRDGSAPRAEAAGPVLRSASPAESVGGEPEPMDGAAPARLTEAGWRAARLGGSILEQLMVQAARMPVQAMPASPALSAGDPDPGDASGGEPDATGASGDEASDNGSDDARGVAGGRAAECGGCGRCCPREFALPRRLFGPMLRQREARRGAA</sequence>
<evidence type="ECO:0000313" key="2">
    <source>
        <dbReference type="EMBL" id="KAJ2776694.1"/>
    </source>
</evidence>
<name>A0A9W8H2V7_9FUNG</name>
<accession>A0A9W8H2V7</accession>
<protein>
    <submittedName>
        <fullName evidence="2">Uncharacterized protein</fullName>
    </submittedName>
</protein>
<feature type="region of interest" description="Disordered" evidence="1">
    <location>
        <begin position="141"/>
        <end position="236"/>
    </location>
</feature>
<dbReference type="EMBL" id="JANBUL010000341">
    <property type="protein sequence ID" value="KAJ2776694.1"/>
    <property type="molecule type" value="Genomic_DNA"/>
</dbReference>
<evidence type="ECO:0000256" key="1">
    <source>
        <dbReference type="SAM" id="MobiDB-lite"/>
    </source>
</evidence>
<reference evidence="2" key="1">
    <citation type="submission" date="2022-07" db="EMBL/GenBank/DDBJ databases">
        <title>Phylogenomic reconstructions and comparative analyses of Kickxellomycotina fungi.</title>
        <authorList>
            <person name="Reynolds N.K."/>
            <person name="Stajich J.E."/>
            <person name="Barry K."/>
            <person name="Grigoriev I.V."/>
            <person name="Crous P."/>
            <person name="Smith M.E."/>
        </authorList>
    </citation>
    <scope>NUCLEOTIDE SEQUENCE</scope>
    <source>
        <strain evidence="2">NBRC 105414</strain>
    </source>
</reference>